<keyword evidence="6" id="KW-0445">Lipid transport</keyword>
<dbReference type="InterPro" id="IPR051213">
    <property type="entry name" value="START_lipid_transfer"/>
</dbReference>
<protein>
    <recommendedName>
        <fullName evidence="9">Phosphatidylcholine transfer protein</fullName>
    </recommendedName>
    <alternativeName>
        <fullName evidence="11">START domain-containing protein 2</fullName>
    </alternativeName>
    <alternativeName>
        <fullName evidence="10">StAR-related lipid transfer protein 2</fullName>
    </alternativeName>
</protein>
<dbReference type="PANTHER" id="PTHR19308">
    <property type="entry name" value="PHOSPHATIDYLCHOLINE TRANSFER PROTEIN"/>
    <property type="match status" value="1"/>
</dbReference>
<keyword evidence="2" id="KW-0813">Transport</keyword>
<feature type="domain" description="START" evidence="12">
    <location>
        <begin position="113"/>
        <end position="300"/>
    </location>
</feature>
<comment type="caution">
    <text evidence="13">The sequence shown here is derived from an EMBL/GenBank/DDBJ whole genome shotgun (WGS) entry which is preliminary data.</text>
</comment>
<evidence type="ECO:0000256" key="4">
    <source>
        <dbReference type="ARBA" id="ARBA00022553"/>
    </source>
</evidence>
<evidence type="ECO:0000256" key="11">
    <source>
        <dbReference type="ARBA" id="ARBA00079049"/>
    </source>
</evidence>
<dbReference type="Proteomes" id="UP000614601">
    <property type="component" value="Unassembled WGS sequence"/>
</dbReference>
<keyword evidence="5" id="KW-0007">Acetylation</keyword>
<dbReference type="EMBL" id="CAJFDH010000004">
    <property type="protein sequence ID" value="CAD5221972.1"/>
    <property type="molecule type" value="Genomic_DNA"/>
</dbReference>
<name>A0A811L342_9BILA</name>
<dbReference type="InterPro" id="IPR023393">
    <property type="entry name" value="START-like_dom_sf"/>
</dbReference>
<comment type="subunit">
    <text evidence="8">Interacts with ACOT13/THEM2.</text>
</comment>
<evidence type="ECO:0000256" key="9">
    <source>
        <dbReference type="ARBA" id="ARBA00069061"/>
    </source>
</evidence>
<dbReference type="GO" id="GO:0008289">
    <property type="term" value="F:lipid binding"/>
    <property type="evidence" value="ECO:0007669"/>
    <property type="project" value="UniProtKB-KW"/>
</dbReference>
<evidence type="ECO:0000256" key="2">
    <source>
        <dbReference type="ARBA" id="ARBA00022448"/>
    </source>
</evidence>
<evidence type="ECO:0000256" key="3">
    <source>
        <dbReference type="ARBA" id="ARBA00022490"/>
    </source>
</evidence>
<keyword evidence="4" id="KW-0597">Phosphoprotein</keyword>
<evidence type="ECO:0000256" key="8">
    <source>
        <dbReference type="ARBA" id="ARBA00063535"/>
    </source>
</evidence>
<proteinExistence type="predicted"/>
<accession>A0A811L342</accession>
<dbReference type="OrthoDB" id="1295045at2759"/>
<dbReference type="PROSITE" id="PS50848">
    <property type="entry name" value="START"/>
    <property type="match status" value="1"/>
</dbReference>
<sequence length="306" mass="36167">MSAFGRICSLFRASFIRHGRINGLRNTNRYQSNYIIPTYQHSVNTKKWAFVFSLAAVSTVTDDKNIKDSPKIAKNKDNSIDVLCEKEENHEHNPDPAFTSFAHEVPDYGHLKWEMLYNDKHVTVHRRWLPDLNTYEYRCCGSYDDISARDFVDAQMESEYRKEWDPHVMELEVIERISYQQDVVRWLHKFPRPLNPRIYIYTRERSWDSSGVYTIESRVLTEKEHPTSVKDKSYVRVEAYASTLRVKPKTQYEDNGFDYVLIYYDHPKAVIPGPAYNWMVSKGGPYFLTYVYDAARKLRQKQQETA</sequence>
<dbReference type="EMBL" id="CAJFCW020000004">
    <property type="protein sequence ID" value="CAG9115743.1"/>
    <property type="molecule type" value="Genomic_DNA"/>
</dbReference>
<dbReference type="GO" id="GO:0005829">
    <property type="term" value="C:cytosol"/>
    <property type="evidence" value="ECO:0007669"/>
    <property type="project" value="UniProtKB-ARBA"/>
</dbReference>
<evidence type="ECO:0000256" key="1">
    <source>
        <dbReference type="ARBA" id="ARBA00004496"/>
    </source>
</evidence>
<dbReference type="SUPFAM" id="SSF55961">
    <property type="entry name" value="Bet v1-like"/>
    <property type="match status" value="1"/>
</dbReference>
<dbReference type="PANTHER" id="PTHR19308:SF8">
    <property type="entry name" value="STAR-RELATED LIPID TRANSFER PROTEIN 7, MITOCHONDRIAL"/>
    <property type="match status" value="1"/>
</dbReference>
<evidence type="ECO:0000259" key="12">
    <source>
        <dbReference type="PROSITE" id="PS50848"/>
    </source>
</evidence>
<evidence type="ECO:0000256" key="5">
    <source>
        <dbReference type="ARBA" id="ARBA00022990"/>
    </source>
</evidence>
<keyword evidence="14" id="KW-1185">Reference proteome</keyword>
<comment type="subcellular location">
    <subcellularLocation>
        <location evidence="1">Cytoplasm</location>
    </subcellularLocation>
</comment>
<dbReference type="AlphaFoldDB" id="A0A811L342"/>
<dbReference type="InterPro" id="IPR002913">
    <property type="entry name" value="START_lipid-bd_dom"/>
</dbReference>
<reference evidence="13" key="1">
    <citation type="submission" date="2020-09" db="EMBL/GenBank/DDBJ databases">
        <authorList>
            <person name="Kikuchi T."/>
        </authorList>
    </citation>
    <scope>NUCLEOTIDE SEQUENCE</scope>
    <source>
        <strain evidence="13">SH1</strain>
    </source>
</reference>
<evidence type="ECO:0000313" key="13">
    <source>
        <dbReference type="EMBL" id="CAD5221972.1"/>
    </source>
</evidence>
<evidence type="ECO:0000256" key="6">
    <source>
        <dbReference type="ARBA" id="ARBA00023055"/>
    </source>
</evidence>
<dbReference type="Gene3D" id="3.30.530.20">
    <property type="match status" value="1"/>
</dbReference>
<dbReference type="GO" id="GO:0006869">
    <property type="term" value="P:lipid transport"/>
    <property type="evidence" value="ECO:0007669"/>
    <property type="project" value="UniProtKB-KW"/>
</dbReference>
<evidence type="ECO:0000313" key="14">
    <source>
        <dbReference type="Proteomes" id="UP000614601"/>
    </source>
</evidence>
<keyword evidence="7" id="KW-0446">Lipid-binding</keyword>
<keyword evidence="3" id="KW-0963">Cytoplasm</keyword>
<evidence type="ECO:0000256" key="10">
    <source>
        <dbReference type="ARBA" id="ARBA00077188"/>
    </source>
</evidence>
<organism evidence="13 14">
    <name type="scientific">Bursaphelenchus okinawaensis</name>
    <dbReference type="NCBI Taxonomy" id="465554"/>
    <lineage>
        <taxon>Eukaryota</taxon>
        <taxon>Metazoa</taxon>
        <taxon>Ecdysozoa</taxon>
        <taxon>Nematoda</taxon>
        <taxon>Chromadorea</taxon>
        <taxon>Rhabditida</taxon>
        <taxon>Tylenchina</taxon>
        <taxon>Tylenchomorpha</taxon>
        <taxon>Aphelenchoidea</taxon>
        <taxon>Aphelenchoididae</taxon>
        <taxon>Bursaphelenchus</taxon>
    </lineage>
</organism>
<dbReference type="FunFam" id="3.30.530.20:FF:000017">
    <property type="entry name" value="Phosphatidylcholine transfer protein, putative"/>
    <property type="match status" value="1"/>
</dbReference>
<dbReference type="SMART" id="SM00234">
    <property type="entry name" value="START"/>
    <property type="match status" value="1"/>
</dbReference>
<dbReference type="Proteomes" id="UP000783686">
    <property type="component" value="Unassembled WGS sequence"/>
</dbReference>
<gene>
    <name evidence="13" type="ORF">BOKJ2_LOCUS9712</name>
</gene>
<evidence type="ECO:0000256" key="7">
    <source>
        <dbReference type="ARBA" id="ARBA00023121"/>
    </source>
</evidence>
<dbReference type="Pfam" id="PF01852">
    <property type="entry name" value="START"/>
    <property type="match status" value="1"/>
</dbReference>